<dbReference type="OrthoDB" id="5699563at2"/>
<comment type="caution">
    <text evidence="1">The sequence shown here is derived from an EMBL/GenBank/DDBJ whole genome shotgun (WGS) entry which is preliminary data.</text>
</comment>
<sequence length="416" mass="47258">MSYQITNPQEAFKRAFQRYSWFEAKQAWKEIKQSSDSMKEQRLAEKVVLTGQAATMLASLNEFDRSKVQDEILYLTYNPLPLDVCKHWNNPAKRLFKSRYPFSQYHYLINYTAEPGGVLLINDIFFDRSLHGNKNTGFKERNMMYEVDRYENESISGRFDEEMNKLVSSSTTDIKQNKRKFNKFISDVTASWDIRRPVSRVESEHVAVNGMQNDLRKATWLMATHVESAYPQDKIDLYTLFHNPTEGFIQDIAECLWDRNQDRNSSSNAAHLAAVLHQCQQAGKVKKWTVHSQGAIIFLRAVQLHMATKGTPLDKQKVALHGSGAHVALFENTMASAGIKLINVNNNPFDVVPNKAGKAGGKSSLRFILSVMLGGPGSSAHTLPFLGIETYYKQLLFLGKNGMAKSVKKFIDNSVR</sequence>
<name>K2J046_9GAMM</name>
<dbReference type="Proteomes" id="UP000006755">
    <property type="component" value="Unassembled WGS sequence"/>
</dbReference>
<proteinExistence type="predicted"/>
<accession>K2J046</accession>
<organism evidence="1 2">
    <name type="scientific">Gallaecimonas xiamenensis 3-C-1</name>
    <dbReference type="NCBI Taxonomy" id="745411"/>
    <lineage>
        <taxon>Bacteria</taxon>
        <taxon>Pseudomonadati</taxon>
        <taxon>Pseudomonadota</taxon>
        <taxon>Gammaproteobacteria</taxon>
        <taxon>Enterobacterales</taxon>
        <taxon>Gallaecimonadaceae</taxon>
        <taxon>Gallaecimonas</taxon>
    </lineage>
</organism>
<dbReference type="eggNOG" id="ENOG502Z8CR">
    <property type="taxonomic scope" value="Bacteria"/>
</dbReference>
<keyword evidence="2" id="KW-1185">Reference proteome</keyword>
<dbReference type="RefSeq" id="WP_008486317.1">
    <property type="nucleotide sequence ID" value="NZ_AMRI01000030.1"/>
</dbReference>
<evidence type="ECO:0000313" key="2">
    <source>
        <dbReference type="Proteomes" id="UP000006755"/>
    </source>
</evidence>
<protein>
    <submittedName>
        <fullName evidence="1">Uncharacterized protein</fullName>
    </submittedName>
</protein>
<gene>
    <name evidence="1" type="ORF">B3C1_16892</name>
</gene>
<reference evidence="1 2" key="1">
    <citation type="journal article" date="2012" name="J. Bacteriol.">
        <title>Genome Sequence of Gallaecimonas xiamenensis Type Strain 3-C-1.</title>
        <authorList>
            <person name="Lai Q."/>
            <person name="Wang L."/>
            <person name="Wang W."/>
            <person name="Shao Z."/>
        </authorList>
    </citation>
    <scope>NUCLEOTIDE SEQUENCE [LARGE SCALE GENOMIC DNA]</scope>
    <source>
        <strain evidence="1 2">3-C-1</strain>
    </source>
</reference>
<evidence type="ECO:0000313" key="1">
    <source>
        <dbReference type="EMBL" id="EKE68508.1"/>
    </source>
</evidence>
<dbReference type="AlphaFoldDB" id="K2J046"/>
<dbReference type="EMBL" id="AMRI01000030">
    <property type="protein sequence ID" value="EKE68508.1"/>
    <property type="molecule type" value="Genomic_DNA"/>
</dbReference>